<dbReference type="STRING" id="1314790.A0A1Y1YUC4"/>
<dbReference type="InParanoid" id="A0A1Y1YUC4"/>
<gene>
    <name evidence="1" type="ORF">K493DRAFT_169853</name>
</gene>
<dbReference type="GO" id="GO:0019901">
    <property type="term" value="F:protein kinase binding"/>
    <property type="evidence" value="ECO:0007669"/>
    <property type="project" value="InterPro"/>
</dbReference>
<dbReference type="SUPFAM" id="SSF47954">
    <property type="entry name" value="Cyclin-like"/>
    <property type="match status" value="1"/>
</dbReference>
<feature type="non-terminal residue" evidence="1">
    <location>
        <position position="1"/>
    </location>
</feature>
<sequence>SIVANTIEHIFECGSEGSESALPPLDEFIHRIHRKGNLSITNLLTALLFLVRLKEYHPSCKGTYGSGHRLFFSAVIIANKYLYDGAYHNTSWVRLAEGRYSLIEINQMECELLGLLRYQLHVKKED</sequence>
<dbReference type="AlphaFoldDB" id="A0A1Y1YUC4"/>
<dbReference type="Pfam" id="PF08613">
    <property type="entry name" value="Cyclin"/>
    <property type="match status" value="1"/>
</dbReference>
<dbReference type="GO" id="GO:0000307">
    <property type="term" value="C:cyclin-dependent protein kinase holoenzyme complex"/>
    <property type="evidence" value="ECO:0007669"/>
    <property type="project" value="TreeGrafter"/>
</dbReference>
<accession>A0A1Y1YUC4</accession>
<dbReference type="Proteomes" id="UP000193498">
    <property type="component" value="Unassembled WGS sequence"/>
</dbReference>
<protein>
    <recommendedName>
        <fullName evidence="3">Cyclin N-terminal domain-containing protein</fullName>
    </recommendedName>
</protein>
<evidence type="ECO:0000313" key="2">
    <source>
        <dbReference type="Proteomes" id="UP000193498"/>
    </source>
</evidence>
<dbReference type="OrthoDB" id="244495at2759"/>
<evidence type="ECO:0008006" key="3">
    <source>
        <dbReference type="Google" id="ProtNLM"/>
    </source>
</evidence>
<name>A0A1Y1YUC4_9FUNG</name>
<organism evidence="1 2">
    <name type="scientific">Basidiobolus meristosporus CBS 931.73</name>
    <dbReference type="NCBI Taxonomy" id="1314790"/>
    <lineage>
        <taxon>Eukaryota</taxon>
        <taxon>Fungi</taxon>
        <taxon>Fungi incertae sedis</taxon>
        <taxon>Zoopagomycota</taxon>
        <taxon>Entomophthoromycotina</taxon>
        <taxon>Basidiobolomycetes</taxon>
        <taxon>Basidiobolales</taxon>
        <taxon>Basidiobolaceae</taxon>
        <taxon>Basidiobolus</taxon>
    </lineage>
</organism>
<dbReference type="Gene3D" id="1.10.472.10">
    <property type="entry name" value="Cyclin-like"/>
    <property type="match status" value="1"/>
</dbReference>
<evidence type="ECO:0000313" key="1">
    <source>
        <dbReference type="EMBL" id="ORY01566.1"/>
    </source>
</evidence>
<feature type="non-terminal residue" evidence="1">
    <location>
        <position position="126"/>
    </location>
</feature>
<dbReference type="GO" id="GO:0016538">
    <property type="term" value="F:cyclin-dependent protein serine/threonine kinase regulator activity"/>
    <property type="evidence" value="ECO:0007669"/>
    <property type="project" value="TreeGrafter"/>
</dbReference>
<dbReference type="EMBL" id="MCFE01000068">
    <property type="protein sequence ID" value="ORY01566.1"/>
    <property type="molecule type" value="Genomic_DNA"/>
</dbReference>
<dbReference type="PANTHER" id="PTHR15615:SF108">
    <property type="entry name" value="PROTEIN CNPPD1"/>
    <property type="match status" value="1"/>
</dbReference>
<comment type="caution">
    <text evidence="1">The sequence shown here is derived from an EMBL/GenBank/DDBJ whole genome shotgun (WGS) entry which is preliminary data.</text>
</comment>
<proteinExistence type="predicted"/>
<reference evidence="1 2" key="1">
    <citation type="submission" date="2016-07" db="EMBL/GenBank/DDBJ databases">
        <title>Pervasive Adenine N6-methylation of Active Genes in Fungi.</title>
        <authorList>
            <consortium name="DOE Joint Genome Institute"/>
            <person name="Mondo S.J."/>
            <person name="Dannebaum R.O."/>
            <person name="Kuo R.C."/>
            <person name="Labutti K."/>
            <person name="Haridas S."/>
            <person name="Kuo A."/>
            <person name="Salamov A."/>
            <person name="Ahrendt S.R."/>
            <person name="Lipzen A."/>
            <person name="Sullivan W."/>
            <person name="Andreopoulos W.B."/>
            <person name="Clum A."/>
            <person name="Lindquist E."/>
            <person name="Daum C."/>
            <person name="Ramamoorthy G.K."/>
            <person name="Gryganskyi A."/>
            <person name="Culley D."/>
            <person name="Magnuson J.K."/>
            <person name="James T.Y."/>
            <person name="O'Malley M.A."/>
            <person name="Stajich J.E."/>
            <person name="Spatafora J.W."/>
            <person name="Visel A."/>
            <person name="Grigoriev I.V."/>
        </authorList>
    </citation>
    <scope>NUCLEOTIDE SEQUENCE [LARGE SCALE GENOMIC DNA]</scope>
    <source>
        <strain evidence="1 2">CBS 931.73</strain>
    </source>
</reference>
<dbReference type="GO" id="GO:0005634">
    <property type="term" value="C:nucleus"/>
    <property type="evidence" value="ECO:0007669"/>
    <property type="project" value="TreeGrafter"/>
</dbReference>
<keyword evidence="2" id="KW-1185">Reference proteome</keyword>
<dbReference type="CDD" id="cd20557">
    <property type="entry name" value="CYCLIN_ScPCL1-like"/>
    <property type="match status" value="1"/>
</dbReference>
<dbReference type="InterPro" id="IPR013922">
    <property type="entry name" value="Cyclin_PHO80-like"/>
</dbReference>
<dbReference type="InterPro" id="IPR036915">
    <property type="entry name" value="Cyclin-like_sf"/>
</dbReference>
<dbReference type="PANTHER" id="PTHR15615">
    <property type="match status" value="1"/>
</dbReference>